<sequence length="1087" mass="119949">MTLKSNKNEAAVILEPVCSVRTALSDLYLEQLLQNKPKSDKAVMQTYENKGAEVYTNGSAGHMNGAEVTKMKEVEFEKNPSEPMGVTLKLNDKQRCTVARILHGGMIHRQGSLHEGDEIAEINGKSVTNQTVDQLQKILKETNGVVTMKIIPNPQSRSRACEMYMRAQFDYDPTKDDLIPCKEAGLKFQTGDIIQIINKQDPNWWQGRVESSAADFAGLIPSPELQEWRVASKSKAREGSQSCSPFGKKKKCKDKYLAKHSSIFDQLDVISYEEVVRLPAFKRKTLVLIGAPGVGRSHIKNALLTKYPDKFSYPAPHTTRPQRKDEENGQEYYFISNEAMTKCISRNELLEYGSFQGNMFGTKIETIQKIHEQGKIALLDVEPQTLKVLRTADFAPLVVFIAPTNTAPQTENLQMIQKESDAISTTYRHFFDVVLVNNDVDESVKGVEEAMERATSTPQWVPAYASAPAAGAPAAEGGNQAPPNLTSNRRLQQTQAQVDEVVDIMRVNVDKVLERDQKLSELDDRADALQAGASQFETSAAKLKNKYWWKNAKMMIILGVICVIVLIVIIGKNPLKLFPSPPSFPARSRHPPPHGSVSLLLSLQHLRPSPNPFSNSLPPSLSAHPERAASSSSSPSVFHLLPPATISPLSAIACFALCARCIMMHVDSIWGLSLILSLRLGWTNAQQTNFTRPVFYCGGDVVSDSGFVGSEGFPSFYRPNSKCTWRITVPEGNVVMLSFRIFDLEADSQCRYDYLDVYNGHSNLVQKLGRFCGTFRPGALISTTNTMMLEMVSDGETQGRGFVAYFSGAKPYVDDEQFCGGKITKAQGEIKTPNWPDKKYPAGTSCSWLITVEPDMVIQVKFDKFVLEADTYCRFDYVVFFNGGERDDSRLIGRYCGDQTPEPIITSSNVLLIQFVSDLSVTSDGFLAHYTSVPRGSRVLTVDTGASTRVIPPKPAVKPVATTAQPPVPVPTERPKPIKPVRGRGLVIVGQDRKVVITKPNGKRPVPQNPLCAKACKRDGTIKTSFCASDFVITGKVTSLATGPRGVLLVSVSIIKAYKADQLTITQVGEIMSVKLVSQCKKCPLLR</sequence>
<reference evidence="1" key="1">
    <citation type="submission" date="2022-04" db="EMBL/GenBank/DDBJ databases">
        <title>Jade perch genome.</title>
        <authorList>
            <person name="Chao B."/>
        </authorList>
    </citation>
    <scope>NUCLEOTIDE SEQUENCE</scope>
    <source>
        <strain evidence="1">CB-2022</strain>
    </source>
</reference>
<protein>
    <submittedName>
        <fullName evidence="1">Uncharacterized protein</fullName>
    </submittedName>
</protein>
<accession>A0ACB8WZK8</accession>
<evidence type="ECO:0000313" key="1">
    <source>
        <dbReference type="EMBL" id="KAI3373512.1"/>
    </source>
</evidence>
<evidence type="ECO:0000313" key="2">
    <source>
        <dbReference type="Proteomes" id="UP000831701"/>
    </source>
</evidence>
<dbReference type="EMBL" id="CM041534">
    <property type="protein sequence ID" value="KAI3373512.1"/>
    <property type="molecule type" value="Genomic_DNA"/>
</dbReference>
<name>A0ACB8WZK8_9TELE</name>
<gene>
    <name evidence="1" type="ORF">L3Q82_022109</name>
</gene>
<organism evidence="1 2">
    <name type="scientific">Scortum barcoo</name>
    <name type="common">barcoo grunter</name>
    <dbReference type="NCBI Taxonomy" id="214431"/>
    <lineage>
        <taxon>Eukaryota</taxon>
        <taxon>Metazoa</taxon>
        <taxon>Chordata</taxon>
        <taxon>Craniata</taxon>
        <taxon>Vertebrata</taxon>
        <taxon>Euteleostomi</taxon>
        <taxon>Actinopterygii</taxon>
        <taxon>Neopterygii</taxon>
        <taxon>Teleostei</taxon>
        <taxon>Neoteleostei</taxon>
        <taxon>Acanthomorphata</taxon>
        <taxon>Eupercaria</taxon>
        <taxon>Centrarchiformes</taxon>
        <taxon>Terapontoidei</taxon>
        <taxon>Terapontidae</taxon>
        <taxon>Scortum</taxon>
    </lineage>
</organism>
<comment type="caution">
    <text evidence="1">The sequence shown here is derived from an EMBL/GenBank/DDBJ whole genome shotgun (WGS) entry which is preliminary data.</text>
</comment>
<keyword evidence="2" id="KW-1185">Reference proteome</keyword>
<dbReference type="Proteomes" id="UP000831701">
    <property type="component" value="Chromosome 4"/>
</dbReference>
<proteinExistence type="predicted"/>
<feature type="non-terminal residue" evidence="1">
    <location>
        <position position="1087"/>
    </location>
</feature>